<comment type="pathway">
    <text evidence="1 12">Cofactor biosynthesis; pyridoxine 5'-phosphate biosynthesis; pyridoxine 5'-phosphate from D-erythrose 4-phosphate: step 3/5.</text>
</comment>
<dbReference type="UniPathway" id="UPA00135">
    <property type="reaction ID" value="UER00197"/>
</dbReference>
<evidence type="ECO:0000256" key="5">
    <source>
        <dbReference type="ARBA" id="ARBA00022605"/>
    </source>
</evidence>
<evidence type="ECO:0000256" key="3">
    <source>
        <dbReference type="ARBA" id="ARBA00006904"/>
    </source>
</evidence>
<feature type="binding site" evidence="12">
    <location>
        <begin position="78"/>
        <end position="79"/>
    </location>
    <ligand>
        <name>pyridoxal 5'-phosphate</name>
        <dbReference type="ChEBI" id="CHEBI:597326"/>
    </ligand>
</feature>
<sequence>MIHNHFVYNFSSGPACLPAEVIAKIKADIPDWHQGVSVMEISHRSLKFMDLMQNAEHKLKKLLNIPDDFCILFMHGGARAQFAAVALNLFYQSSVVDYLLTGHWSEEARKEASKYINVHVAADGKTVAYKSIPKFSQADIHPDSKYVHYTDNETIHGIEFRETPNTKQLLIADMTSSILSKPIEWNKFALVYASAQKNLGIAGVTVVILRKSLLEQANPVTPAVMSYQTMAQTQSLYNTSPVFPIYVLNLILEWAEQLGGVPYFEAKAKRISSKLYQCIDESSLYTTPVDVEARSRMNVPFSLRTTEMEVDFLKRAEQQGLLALQGHRVVGGARASIYNAMPEEGVDALIAFMRAYERENN</sequence>
<dbReference type="UniPathway" id="UPA00244">
    <property type="reaction ID" value="UER00311"/>
</dbReference>
<dbReference type="GO" id="GO:0006564">
    <property type="term" value="P:L-serine biosynthetic process"/>
    <property type="evidence" value="ECO:0007669"/>
    <property type="project" value="UniProtKB-UniRule"/>
</dbReference>
<dbReference type="PATRIC" id="fig|1590042.3.peg.2007"/>
<reference evidence="15" key="2">
    <citation type="journal article" date="2016" name="Genome Announc.">
        <title>Draft Genome Sequences of Two Novel Amoeba-Resistant Intranuclear Bacteria, 'Candidatus Berkiella cookevillensis' and 'Candidatus Berkiella aquae'.</title>
        <authorList>
            <person name="Mehari Y.T."/>
            <person name="Arivett B.A."/>
            <person name="Farone A.L."/>
            <person name="Gunderson J.H."/>
            <person name="Farone M.B."/>
        </authorList>
    </citation>
    <scope>NUCLEOTIDE SEQUENCE</scope>
    <source>
        <strain evidence="15">CC99</strain>
    </source>
</reference>
<dbReference type="InterPro" id="IPR015422">
    <property type="entry name" value="PyrdxlP-dep_Trfase_small"/>
</dbReference>
<dbReference type="Gene3D" id="3.40.640.10">
    <property type="entry name" value="Type I PLP-dependent aspartate aminotransferase-like (Major domain)"/>
    <property type="match status" value="1"/>
</dbReference>
<keyword evidence="6 12" id="KW-0808">Transferase</keyword>
<feature type="binding site" evidence="12">
    <location>
        <position position="154"/>
    </location>
    <ligand>
        <name>pyridoxal 5'-phosphate</name>
        <dbReference type="ChEBI" id="CHEBI:597326"/>
    </ligand>
</feature>
<dbReference type="InterPro" id="IPR015421">
    <property type="entry name" value="PyrdxlP-dep_Trfase_major"/>
</dbReference>
<evidence type="ECO:0000256" key="4">
    <source>
        <dbReference type="ARBA" id="ARBA00022576"/>
    </source>
</evidence>
<evidence type="ECO:0000256" key="8">
    <source>
        <dbReference type="ARBA" id="ARBA00023096"/>
    </source>
</evidence>
<feature type="binding site" evidence="12">
    <location>
        <position position="104"/>
    </location>
    <ligand>
        <name>pyridoxal 5'-phosphate</name>
        <dbReference type="ChEBI" id="CHEBI:597326"/>
    </ligand>
</feature>
<keyword evidence="5 12" id="KW-0028">Amino-acid biosynthesis</keyword>
<protein>
    <recommendedName>
        <fullName evidence="12">Phosphoserine aminotransferase</fullName>
        <ecNumber evidence="12">2.6.1.52</ecNumber>
    </recommendedName>
    <alternativeName>
        <fullName evidence="12">Phosphohydroxythreonine aminotransferase</fullName>
        <shortName evidence="12">PSAT</shortName>
    </alternativeName>
</protein>
<feature type="modified residue" description="N6-(pyridoxal phosphate)lysine" evidence="12">
    <location>
        <position position="197"/>
    </location>
</feature>
<dbReference type="Gene3D" id="3.90.1150.10">
    <property type="entry name" value="Aspartate Aminotransferase, domain 1"/>
    <property type="match status" value="1"/>
</dbReference>
<dbReference type="InterPro" id="IPR000192">
    <property type="entry name" value="Aminotrans_V_dom"/>
</dbReference>
<comment type="similarity">
    <text evidence="3 12">Belongs to the class-V pyridoxal-phosphate-dependent aminotransferase family. SerC subfamily.</text>
</comment>
<evidence type="ECO:0000256" key="7">
    <source>
        <dbReference type="ARBA" id="ARBA00022898"/>
    </source>
</evidence>
<feature type="binding site" evidence="12">
    <location>
        <position position="44"/>
    </location>
    <ligand>
        <name>L-glutamate</name>
        <dbReference type="ChEBI" id="CHEBI:29985"/>
    </ligand>
</feature>
<evidence type="ECO:0000256" key="9">
    <source>
        <dbReference type="ARBA" id="ARBA00023299"/>
    </source>
</evidence>
<name>A0A0Q9YNV9_9GAMM</name>
<keyword evidence="8 12" id="KW-0664">Pyridoxine biosynthesis</keyword>
<dbReference type="PANTHER" id="PTHR43247">
    <property type="entry name" value="PHOSPHOSERINE AMINOTRANSFERASE"/>
    <property type="match status" value="1"/>
</dbReference>
<dbReference type="InterPro" id="IPR022278">
    <property type="entry name" value="Pser_aminoTfrase"/>
</dbReference>
<comment type="subcellular location">
    <subcellularLocation>
        <location evidence="12">Cytoplasm</location>
    </subcellularLocation>
</comment>
<dbReference type="InterPro" id="IPR015424">
    <property type="entry name" value="PyrdxlP-dep_Trfase"/>
</dbReference>
<dbReference type="HAMAP" id="MF_00160">
    <property type="entry name" value="SerC_aminotrans_5"/>
    <property type="match status" value="1"/>
</dbReference>
<feature type="binding site" evidence="12">
    <location>
        <position position="196"/>
    </location>
    <ligand>
        <name>pyridoxal 5'-phosphate</name>
        <dbReference type="ChEBI" id="CHEBI:597326"/>
    </ligand>
</feature>
<comment type="caution">
    <text evidence="14">The sequence shown here is derived from an EMBL/GenBank/DDBJ whole genome shotgun (WGS) entry which is preliminary data.</text>
</comment>
<comment type="catalytic activity">
    <reaction evidence="10 12">
        <text>4-(phosphooxy)-L-threonine + 2-oxoglutarate = (R)-3-hydroxy-2-oxo-4-phosphooxybutanoate + L-glutamate</text>
        <dbReference type="Rhea" id="RHEA:16573"/>
        <dbReference type="ChEBI" id="CHEBI:16810"/>
        <dbReference type="ChEBI" id="CHEBI:29985"/>
        <dbReference type="ChEBI" id="CHEBI:58452"/>
        <dbReference type="ChEBI" id="CHEBI:58538"/>
        <dbReference type="EC" id="2.6.1.52"/>
    </reaction>
</comment>
<dbReference type="Proteomes" id="UP000051494">
    <property type="component" value="Unassembled WGS sequence"/>
</dbReference>
<keyword evidence="7 12" id="KW-0663">Pyridoxal phosphate</keyword>
<keyword evidence="12" id="KW-0963">Cytoplasm</keyword>
<gene>
    <name evidence="12 14" type="primary">serC</name>
    <name evidence="15" type="ORF">CC99x_009055</name>
    <name evidence="14" type="ORF">CC99x_01966</name>
</gene>
<dbReference type="STRING" id="437022.CC99x_01966"/>
<dbReference type="NCBIfam" id="TIGR01364">
    <property type="entry name" value="serC_1"/>
    <property type="match status" value="1"/>
</dbReference>
<dbReference type="GO" id="GO:0008615">
    <property type="term" value="P:pyridoxine biosynthetic process"/>
    <property type="evidence" value="ECO:0007669"/>
    <property type="project" value="UniProtKB-UniRule"/>
</dbReference>
<dbReference type="OrthoDB" id="9809412at2"/>
<accession>A0A0Q9YNV9</accession>
<keyword evidence="4 12" id="KW-0032">Aminotransferase</keyword>
<comment type="function">
    <text evidence="12">Catalyzes the reversible conversion of 3-phosphohydroxypyruvate to phosphoserine and of 3-hydroxy-2-oxo-4-phosphonooxybutanoate to phosphohydroxythreonine.</text>
</comment>
<comment type="subunit">
    <text evidence="12">Homodimer.</text>
</comment>
<dbReference type="EMBL" id="LKHV01000011">
    <property type="protein sequence ID" value="KRG17843.1"/>
    <property type="molecule type" value="Genomic_DNA"/>
</dbReference>
<dbReference type="RefSeq" id="WP_057625073.1">
    <property type="nucleotide sequence ID" value="NZ_LKHV02000001.1"/>
</dbReference>
<dbReference type="EMBL" id="LKHV02000001">
    <property type="protein sequence ID" value="MCS5709050.1"/>
    <property type="molecule type" value="Genomic_DNA"/>
</dbReference>
<evidence type="ECO:0000313" key="16">
    <source>
        <dbReference type="Proteomes" id="UP000051494"/>
    </source>
</evidence>
<feature type="binding site" evidence="12">
    <location>
        <begin position="238"/>
        <end position="239"/>
    </location>
    <ligand>
        <name>pyridoxal 5'-phosphate</name>
        <dbReference type="ChEBI" id="CHEBI:597326"/>
    </ligand>
</feature>
<evidence type="ECO:0000256" key="12">
    <source>
        <dbReference type="HAMAP-Rule" id="MF_00160"/>
    </source>
</evidence>
<keyword evidence="9 12" id="KW-0718">Serine biosynthesis</keyword>
<dbReference type="FunFam" id="3.40.640.10:FF:000010">
    <property type="entry name" value="Phosphoserine aminotransferase"/>
    <property type="match status" value="1"/>
</dbReference>
<dbReference type="EC" id="2.6.1.52" evidence="12"/>
<dbReference type="FunFam" id="3.90.1150.10:FF:000006">
    <property type="entry name" value="Phosphoserine aminotransferase"/>
    <property type="match status" value="1"/>
</dbReference>
<evidence type="ECO:0000313" key="14">
    <source>
        <dbReference type="EMBL" id="KRG17843.1"/>
    </source>
</evidence>
<evidence type="ECO:0000256" key="6">
    <source>
        <dbReference type="ARBA" id="ARBA00022679"/>
    </source>
</evidence>
<feature type="domain" description="Aminotransferase class V" evidence="13">
    <location>
        <begin position="7"/>
        <end position="349"/>
    </location>
</feature>
<dbReference type="AlphaFoldDB" id="A0A0Q9YNV9"/>
<keyword evidence="16" id="KW-1185">Reference proteome</keyword>
<evidence type="ECO:0000256" key="10">
    <source>
        <dbReference type="ARBA" id="ARBA00047630"/>
    </source>
</evidence>
<evidence type="ECO:0000256" key="11">
    <source>
        <dbReference type="ARBA" id="ARBA00049007"/>
    </source>
</evidence>
<feature type="binding site" evidence="12">
    <location>
        <position position="173"/>
    </location>
    <ligand>
        <name>pyridoxal 5'-phosphate</name>
        <dbReference type="ChEBI" id="CHEBI:597326"/>
    </ligand>
</feature>
<proteinExistence type="inferred from homology"/>
<dbReference type="GO" id="GO:0030170">
    <property type="term" value="F:pyridoxal phosphate binding"/>
    <property type="evidence" value="ECO:0007669"/>
    <property type="project" value="UniProtKB-UniRule"/>
</dbReference>
<dbReference type="GO" id="GO:0005737">
    <property type="term" value="C:cytoplasm"/>
    <property type="evidence" value="ECO:0007669"/>
    <property type="project" value="UniProtKB-SubCell"/>
</dbReference>
<reference evidence="15" key="3">
    <citation type="submission" date="2021-06" db="EMBL/GenBank/DDBJ databases">
        <title>Genomic Description and Analysis of Intracellular Bacteria, Candidatus Berkiella cookevillensis and Candidatus Berkiella aquae.</title>
        <authorList>
            <person name="Kidane D.T."/>
            <person name="Mehari Y.T."/>
            <person name="Rice F.C."/>
            <person name="Arivett B.A."/>
            <person name="Farone A.L."/>
            <person name="Berk S.G."/>
            <person name="Farone M.B."/>
        </authorList>
    </citation>
    <scope>NUCLEOTIDE SEQUENCE</scope>
    <source>
        <strain evidence="15">CC99</strain>
    </source>
</reference>
<dbReference type="NCBIfam" id="NF003764">
    <property type="entry name" value="PRK05355.1"/>
    <property type="match status" value="1"/>
</dbReference>
<organism evidence="14">
    <name type="scientific">Candidatus Berkiella cookevillensis</name>
    <dbReference type="NCBI Taxonomy" id="437022"/>
    <lineage>
        <taxon>Bacteria</taxon>
        <taxon>Pseudomonadati</taxon>
        <taxon>Pseudomonadota</taxon>
        <taxon>Gammaproteobacteria</taxon>
        <taxon>Candidatus Berkiellales</taxon>
        <taxon>Candidatus Berkiellaceae</taxon>
        <taxon>Candidatus Berkiella</taxon>
    </lineage>
</organism>
<evidence type="ECO:0000313" key="15">
    <source>
        <dbReference type="EMBL" id="MCS5709050.1"/>
    </source>
</evidence>
<dbReference type="SUPFAM" id="SSF53383">
    <property type="entry name" value="PLP-dependent transferases"/>
    <property type="match status" value="1"/>
</dbReference>
<evidence type="ECO:0000256" key="1">
    <source>
        <dbReference type="ARBA" id="ARBA00004915"/>
    </source>
</evidence>
<dbReference type="GO" id="GO:0004648">
    <property type="term" value="F:O-phospho-L-serine:2-oxoglutarate aminotransferase activity"/>
    <property type="evidence" value="ECO:0007669"/>
    <property type="project" value="UniProtKB-UniRule"/>
</dbReference>
<reference evidence="14" key="1">
    <citation type="submission" date="2015-09" db="EMBL/GenBank/DDBJ databases">
        <title>Draft Genome Sequences of Two Novel Amoeba-resistant Intranuclear Bacteria, Candidatus Berkiella cookevillensis and Candidatus Berkiella aquae.</title>
        <authorList>
            <person name="Mehari Y.T."/>
            <person name="Arivett B.A."/>
            <person name="Farone A.L."/>
            <person name="Gunderson J.H."/>
            <person name="Farone M.B."/>
        </authorList>
    </citation>
    <scope>NUCLEOTIDE SEQUENCE [LARGE SCALE GENOMIC DNA]</scope>
    <source>
        <strain evidence="14">CC99</strain>
    </source>
</reference>
<dbReference type="PANTHER" id="PTHR43247:SF1">
    <property type="entry name" value="PHOSPHOSERINE AMINOTRANSFERASE"/>
    <property type="match status" value="1"/>
</dbReference>
<comment type="catalytic activity">
    <reaction evidence="11 12">
        <text>O-phospho-L-serine + 2-oxoglutarate = 3-phosphooxypyruvate + L-glutamate</text>
        <dbReference type="Rhea" id="RHEA:14329"/>
        <dbReference type="ChEBI" id="CHEBI:16810"/>
        <dbReference type="ChEBI" id="CHEBI:18110"/>
        <dbReference type="ChEBI" id="CHEBI:29985"/>
        <dbReference type="ChEBI" id="CHEBI:57524"/>
        <dbReference type="EC" id="2.6.1.52"/>
    </reaction>
</comment>
<evidence type="ECO:0000259" key="13">
    <source>
        <dbReference type="Pfam" id="PF00266"/>
    </source>
</evidence>
<dbReference type="PIRSF" id="PIRSF000525">
    <property type="entry name" value="SerC"/>
    <property type="match status" value="1"/>
</dbReference>
<feature type="binding site" evidence="12">
    <location>
        <position position="12"/>
    </location>
    <ligand>
        <name>L-glutamate</name>
        <dbReference type="ChEBI" id="CHEBI:29985"/>
    </ligand>
</feature>
<comment type="cofactor">
    <cofactor evidence="12">
        <name>pyridoxal 5'-phosphate</name>
        <dbReference type="ChEBI" id="CHEBI:597326"/>
    </cofactor>
    <text evidence="12">Binds 1 pyridoxal phosphate per subunit.</text>
</comment>
<evidence type="ECO:0000256" key="2">
    <source>
        <dbReference type="ARBA" id="ARBA00005099"/>
    </source>
</evidence>
<comment type="pathway">
    <text evidence="2 12">Amino-acid biosynthesis; L-serine biosynthesis; L-serine from 3-phospho-D-glycerate: step 2/3.</text>
</comment>
<dbReference type="Pfam" id="PF00266">
    <property type="entry name" value="Aminotran_5"/>
    <property type="match status" value="1"/>
</dbReference>